<dbReference type="AlphaFoldDB" id="A0A067LYN3"/>
<accession>A0A067LYN3</accession>
<protein>
    <submittedName>
        <fullName evidence="1">Uncharacterized protein</fullName>
    </submittedName>
</protein>
<sequence>MGCISRDYVRVDSLFRPGFRVESATTDSCGHPKNWSAKPYSDKRIFRSELYSNFKGRMISALITLIDLLLFSGISVEGDFRDPDGVTHIPFLGDRIYYGLKTPLNAVIYRVCYLERMIYEPVPGHLHCRDELTVQLDYAFRVFEALMNKGASCRPCKTRVPCSALPTSGSLRLACTSPWQCGPSSHSGRIFLLLLATGASLCPARCELATAAYGHSSWKVKQLLQHRAGVLEDDMGYVLFQAAERCAESTEEEQVQIHTIRQLAQAGAQHERKSAPINSGALPVGMRRGCVKLKMVEYCLIGLGAKISPSASGLGRDVDMLGGRS</sequence>
<dbReference type="HOGENOM" id="CLU_855272_0_0_1"/>
<gene>
    <name evidence="1" type="ORF">BOTBODRAFT_569187</name>
</gene>
<dbReference type="InParanoid" id="A0A067LYN3"/>
<dbReference type="Proteomes" id="UP000027195">
    <property type="component" value="Unassembled WGS sequence"/>
</dbReference>
<evidence type="ECO:0000313" key="1">
    <source>
        <dbReference type="EMBL" id="KDQ08339.1"/>
    </source>
</evidence>
<keyword evidence="2" id="KW-1185">Reference proteome</keyword>
<proteinExistence type="predicted"/>
<name>A0A067LYN3_BOTB1</name>
<evidence type="ECO:0000313" key="2">
    <source>
        <dbReference type="Proteomes" id="UP000027195"/>
    </source>
</evidence>
<reference evidence="2" key="1">
    <citation type="journal article" date="2014" name="Proc. Natl. Acad. Sci. U.S.A.">
        <title>Extensive sampling of basidiomycete genomes demonstrates inadequacy of the white-rot/brown-rot paradigm for wood decay fungi.</title>
        <authorList>
            <person name="Riley R."/>
            <person name="Salamov A.A."/>
            <person name="Brown D.W."/>
            <person name="Nagy L.G."/>
            <person name="Floudas D."/>
            <person name="Held B.W."/>
            <person name="Levasseur A."/>
            <person name="Lombard V."/>
            <person name="Morin E."/>
            <person name="Otillar R."/>
            <person name="Lindquist E.A."/>
            <person name="Sun H."/>
            <person name="LaButti K.M."/>
            <person name="Schmutz J."/>
            <person name="Jabbour D."/>
            <person name="Luo H."/>
            <person name="Baker S.E."/>
            <person name="Pisabarro A.G."/>
            <person name="Walton J.D."/>
            <person name="Blanchette R.A."/>
            <person name="Henrissat B."/>
            <person name="Martin F."/>
            <person name="Cullen D."/>
            <person name="Hibbett D.S."/>
            <person name="Grigoriev I.V."/>
        </authorList>
    </citation>
    <scope>NUCLEOTIDE SEQUENCE [LARGE SCALE GENOMIC DNA]</scope>
    <source>
        <strain evidence="2">FD-172 SS1</strain>
    </source>
</reference>
<dbReference type="EMBL" id="KL198092">
    <property type="protein sequence ID" value="KDQ08339.1"/>
    <property type="molecule type" value="Genomic_DNA"/>
</dbReference>
<organism evidence="1 2">
    <name type="scientific">Botryobasidium botryosum (strain FD-172 SS1)</name>
    <dbReference type="NCBI Taxonomy" id="930990"/>
    <lineage>
        <taxon>Eukaryota</taxon>
        <taxon>Fungi</taxon>
        <taxon>Dikarya</taxon>
        <taxon>Basidiomycota</taxon>
        <taxon>Agaricomycotina</taxon>
        <taxon>Agaricomycetes</taxon>
        <taxon>Cantharellales</taxon>
        <taxon>Botryobasidiaceae</taxon>
        <taxon>Botryobasidium</taxon>
    </lineage>
</organism>